<dbReference type="InterPro" id="IPR000743">
    <property type="entry name" value="Glyco_hydro_28"/>
</dbReference>
<dbReference type="EMBL" id="QLUW01000001">
    <property type="protein sequence ID" value="RAP77898.1"/>
    <property type="molecule type" value="Genomic_DNA"/>
</dbReference>
<dbReference type="PANTHER" id="PTHR31339:SF9">
    <property type="entry name" value="PLASMIN AND FIBRONECTIN-BINDING PROTEIN A"/>
    <property type="match status" value="1"/>
</dbReference>
<dbReference type="Gene3D" id="2.160.20.10">
    <property type="entry name" value="Single-stranded right-handed beta-helix, Pectin lyase-like"/>
    <property type="match status" value="1"/>
</dbReference>
<name>A0A328U4X2_9BACL</name>
<feature type="domain" description="Rhamnogalacturonase A/B/Epimerase-like pectate lyase" evidence="5">
    <location>
        <begin position="2"/>
        <end position="81"/>
    </location>
</feature>
<reference evidence="6 7" key="1">
    <citation type="submission" date="2018-06" db="EMBL/GenBank/DDBJ databases">
        <title>Paenibacillus montanisoli sp. nov., isolated from mountain area soil.</title>
        <authorList>
            <person name="Wu M."/>
        </authorList>
    </citation>
    <scope>NUCLEOTIDE SEQUENCE [LARGE SCALE GENOMIC DNA]</scope>
    <source>
        <strain evidence="6 7">RA17</strain>
    </source>
</reference>
<keyword evidence="3 4" id="KW-0326">Glycosidase</keyword>
<keyword evidence="2 4" id="KW-0378">Hydrolase</keyword>
<dbReference type="InterPro" id="IPR051801">
    <property type="entry name" value="GH28_Enzymes"/>
</dbReference>
<dbReference type="SMART" id="SM00710">
    <property type="entry name" value="PbH1"/>
    <property type="match status" value="6"/>
</dbReference>
<dbReference type="Pfam" id="PF00295">
    <property type="entry name" value="Glyco_hydro_28"/>
    <property type="match status" value="1"/>
</dbReference>
<evidence type="ECO:0000259" key="5">
    <source>
        <dbReference type="Pfam" id="PF12708"/>
    </source>
</evidence>
<dbReference type="InterPro" id="IPR024535">
    <property type="entry name" value="RHGA/B-epi-like_pectate_lyase"/>
</dbReference>
<dbReference type="GO" id="GO:0004650">
    <property type="term" value="F:polygalacturonase activity"/>
    <property type="evidence" value="ECO:0007669"/>
    <property type="project" value="InterPro"/>
</dbReference>
<protein>
    <recommendedName>
        <fullName evidence="5">Rhamnogalacturonase A/B/Epimerase-like pectate lyase domain-containing protein</fullName>
    </recommendedName>
</protein>
<dbReference type="InterPro" id="IPR011050">
    <property type="entry name" value="Pectin_lyase_fold/virulence"/>
</dbReference>
<dbReference type="RefSeq" id="WP_112881021.1">
    <property type="nucleotide sequence ID" value="NZ_QLUW01000001.1"/>
</dbReference>
<dbReference type="AlphaFoldDB" id="A0A328U4X2"/>
<organism evidence="6 7">
    <name type="scientific">Paenibacillus montanisoli</name>
    <dbReference type="NCBI Taxonomy" id="2081970"/>
    <lineage>
        <taxon>Bacteria</taxon>
        <taxon>Bacillati</taxon>
        <taxon>Bacillota</taxon>
        <taxon>Bacilli</taxon>
        <taxon>Bacillales</taxon>
        <taxon>Paenibacillaceae</taxon>
        <taxon>Paenibacillus</taxon>
    </lineage>
</organism>
<evidence type="ECO:0000313" key="6">
    <source>
        <dbReference type="EMBL" id="RAP77898.1"/>
    </source>
</evidence>
<comment type="caution">
    <text evidence="6">The sequence shown here is derived from an EMBL/GenBank/DDBJ whole genome shotgun (WGS) entry which is preliminary data.</text>
</comment>
<keyword evidence="7" id="KW-1185">Reference proteome</keyword>
<dbReference type="InterPro" id="IPR012334">
    <property type="entry name" value="Pectin_lyas_fold"/>
</dbReference>
<dbReference type="SUPFAM" id="SSF51126">
    <property type="entry name" value="Pectin lyase-like"/>
    <property type="match status" value="1"/>
</dbReference>
<gene>
    <name evidence="6" type="ORF">DL346_05430</name>
</gene>
<evidence type="ECO:0000256" key="1">
    <source>
        <dbReference type="ARBA" id="ARBA00008834"/>
    </source>
</evidence>
<dbReference type="Proteomes" id="UP000249260">
    <property type="component" value="Unassembled WGS sequence"/>
</dbReference>
<dbReference type="OrthoDB" id="9795222at2"/>
<dbReference type="PANTHER" id="PTHR31339">
    <property type="entry name" value="PECTIN LYASE-RELATED"/>
    <property type="match status" value="1"/>
</dbReference>
<dbReference type="Pfam" id="PF12708">
    <property type="entry name" value="Pect-lyase_RHGA_epim"/>
    <property type="match status" value="1"/>
</dbReference>
<proteinExistence type="inferred from homology"/>
<evidence type="ECO:0000256" key="3">
    <source>
        <dbReference type="ARBA" id="ARBA00023295"/>
    </source>
</evidence>
<comment type="similarity">
    <text evidence="1 4">Belongs to the glycosyl hydrolase 28 family.</text>
</comment>
<evidence type="ECO:0000313" key="7">
    <source>
        <dbReference type="Proteomes" id="UP000249260"/>
    </source>
</evidence>
<evidence type="ECO:0000256" key="4">
    <source>
        <dbReference type="RuleBase" id="RU361169"/>
    </source>
</evidence>
<sequence length="489" mass="53626">MFNIKQFGAIGDGIHDDTAAVKAAIDACRAEGGGMVVVPPGQYSCTPLELFSYVNLHLEPGSVLLASPEVENYHINNTSAASSRAGLIRAVNAKSFSITGTGTIHCQGMKFMDETRPRVGDPGTLDYVATRTRQKEKFRAMDHGVEDGPAQELERPGNPLQFMQCENVTLRDIVILDSPNWTIHFHGSNNIVISGMTIKNNILIPNSDGIHFQNCSNVRVSDCYIECGDDSFAFTGYGPEGSLTENVLVTNCTLISRSSAIRVGYGKSDMKNMLFNNIIIRNSNRGIGVFQRDAGAMENIVFSNIVIETRLHTGHWWGHGEPIHVSSVKHNSAEGYGTLKQIRFSNILAKGEAGMLVYGCPDSVIEDVVFDNVRFDVLQSKLADRYGGNIDLRPIDDIEFGVFEHHECGLYAENVRGLKVHNFQLHWEGAPASYFQHGIEVKDCEDVVVDGFAGKAPQQSETSLAFHADRSRGVTVRNSDDVGQDIVTV</sequence>
<dbReference type="GO" id="GO:0005975">
    <property type="term" value="P:carbohydrate metabolic process"/>
    <property type="evidence" value="ECO:0007669"/>
    <property type="project" value="InterPro"/>
</dbReference>
<evidence type="ECO:0000256" key="2">
    <source>
        <dbReference type="ARBA" id="ARBA00022801"/>
    </source>
</evidence>
<dbReference type="InterPro" id="IPR006626">
    <property type="entry name" value="PbH1"/>
</dbReference>
<accession>A0A328U4X2</accession>